<organism evidence="1 2">
    <name type="scientific">Romanomermis culicivorax</name>
    <name type="common">Nematode worm</name>
    <dbReference type="NCBI Taxonomy" id="13658"/>
    <lineage>
        <taxon>Eukaryota</taxon>
        <taxon>Metazoa</taxon>
        <taxon>Ecdysozoa</taxon>
        <taxon>Nematoda</taxon>
        <taxon>Enoplea</taxon>
        <taxon>Dorylaimia</taxon>
        <taxon>Mermithida</taxon>
        <taxon>Mermithoidea</taxon>
        <taxon>Mermithidae</taxon>
        <taxon>Romanomermis</taxon>
    </lineage>
</organism>
<dbReference type="Proteomes" id="UP000887565">
    <property type="component" value="Unplaced"/>
</dbReference>
<reference evidence="2" key="1">
    <citation type="submission" date="2022-11" db="UniProtKB">
        <authorList>
            <consortium name="WormBaseParasite"/>
        </authorList>
    </citation>
    <scope>IDENTIFICATION</scope>
</reference>
<dbReference type="WBParaSite" id="nRc.2.0.1.t23624-RA">
    <property type="protein sequence ID" value="nRc.2.0.1.t23624-RA"/>
    <property type="gene ID" value="nRc.2.0.1.g23624"/>
</dbReference>
<evidence type="ECO:0000313" key="2">
    <source>
        <dbReference type="WBParaSite" id="nRc.2.0.1.t23624-RA"/>
    </source>
</evidence>
<keyword evidence="1" id="KW-1185">Reference proteome</keyword>
<proteinExistence type="predicted"/>
<protein>
    <submittedName>
        <fullName evidence="2">Uncharacterized protein</fullName>
    </submittedName>
</protein>
<sequence length="185" mass="19508">MDRPIVTSSDILTQNSYSTSKEHIDEVITAVISSTTNQVADVPTTAAPTTTTTTSFGTPRSTANSYSDFPENLLENSSTPPLESIQRDNIAGTFLKVDSSSFNKSSALNNNGQLRLPTTTVVSAAPVFASLAPVSIDVNFLPSADVFSILPTTNSNNVNIATVGGNDSSPLLSINSLNGKLIKRR</sequence>
<evidence type="ECO:0000313" key="1">
    <source>
        <dbReference type="Proteomes" id="UP000887565"/>
    </source>
</evidence>
<name>A0A915JAW6_ROMCU</name>
<accession>A0A915JAW6</accession>
<dbReference type="AlphaFoldDB" id="A0A915JAW6"/>